<dbReference type="EMBL" id="JACHJL010000006">
    <property type="protein sequence ID" value="MBB5935908.1"/>
    <property type="molecule type" value="Genomic_DNA"/>
</dbReference>
<organism evidence="1 2">
    <name type="scientific">Streptomyces zagrosensis</name>
    <dbReference type="NCBI Taxonomy" id="1042984"/>
    <lineage>
        <taxon>Bacteria</taxon>
        <taxon>Bacillati</taxon>
        <taxon>Actinomycetota</taxon>
        <taxon>Actinomycetes</taxon>
        <taxon>Kitasatosporales</taxon>
        <taxon>Streptomycetaceae</taxon>
        <taxon>Streptomyces</taxon>
    </lineage>
</organism>
<dbReference type="Proteomes" id="UP000588098">
    <property type="component" value="Unassembled WGS sequence"/>
</dbReference>
<sequence>MALPTFVLGSKWSFVRPAVLRNSGVLGMADVVAHWMAQGAWPPEAPRRLDRSFNGMCAWTRRYLDEIEDARRRFDTHAAGGAAR</sequence>
<reference evidence="1 2" key="1">
    <citation type="submission" date="2020-08" db="EMBL/GenBank/DDBJ databases">
        <title>Genomic Encyclopedia of Type Strains, Phase III (KMG-III): the genomes of soil and plant-associated and newly described type strains.</title>
        <authorList>
            <person name="Whitman W."/>
        </authorList>
    </citation>
    <scope>NUCLEOTIDE SEQUENCE [LARGE SCALE GENOMIC DNA]</scope>
    <source>
        <strain evidence="1 2">CECT 8305</strain>
    </source>
</reference>
<proteinExistence type="predicted"/>
<dbReference type="AlphaFoldDB" id="A0A7W9Q9Z9"/>
<dbReference type="RefSeq" id="WP_184572555.1">
    <property type="nucleotide sequence ID" value="NZ_JACHJL010000006.1"/>
</dbReference>
<gene>
    <name evidence="1" type="ORF">FHS42_002977</name>
</gene>
<accession>A0A7W9Q9Z9</accession>
<protein>
    <submittedName>
        <fullName evidence="1">Uncharacterized protein</fullName>
    </submittedName>
</protein>
<evidence type="ECO:0000313" key="1">
    <source>
        <dbReference type="EMBL" id="MBB5935908.1"/>
    </source>
</evidence>
<name>A0A7W9Q9Z9_9ACTN</name>
<comment type="caution">
    <text evidence="1">The sequence shown here is derived from an EMBL/GenBank/DDBJ whole genome shotgun (WGS) entry which is preliminary data.</text>
</comment>
<keyword evidence="2" id="KW-1185">Reference proteome</keyword>
<evidence type="ECO:0000313" key="2">
    <source>
        <dbReference type="Proteomes" id="UP000588098"/>
    </source>
</evidence>